<dbReference type="Proteomes" id="UP000193986">
    <property type="component" value="Unassembled WGS sequence"/>
</dbReference>
<gene>
    <name evidence="2" type="ORF">BCR39DRAFT_188127</name>
</gene>
<sequence length="186" mass="18810">MPAPRNPSYSASSNPPAYSDPANRPAPPPRPTGAPTSYGSLADLTRGNAKVPSAPPPIPSERPSQGRTASSGWAGRQNDNEGEARSGRRLPPPPPRRDGNASSTAPANSSGYSSYIPASAQGYANTAGGYLSSAGSRAKDGLDTVVNQQTKDQVLSGAGKLAGGAIKLGGKAVWSAGKFVANVGNR</sequence>
<evidence type="ECO:0000313" key="3">
    <source>
        <dbReference type="Proteomes" id="UP000193986"/>
    </source>
</evidence>
<dbReference type="AlphaFoldDB" id="A0A1Y2B201"/>
<protein>
    <submittedName>
        <fullName evidence="2">Uncharacterized protein</fullName>
    </submittedName>
</protein>
<proteinExistence type="predicted"/>
<evidence type="ECO:0000313" key="2">
    <source>
        <dbReference type="EMBL" id="ORY28833.1"/>
    </source>
</evidence>
<name>A0A1Y2B201_9TREE</name>
<keyword evidence="3" id="KW-1185">Reference proteome</keyword>
<dbReference type="EMBL" id="MCFC01000029">
    <property type="protein sequence ID" value="ORY28833.1"/>
    <property type="molecule type" value="Genomic_DNA"/>
</dbReference>
<feature type="region of interest" description="Disordered" evidence="1">
    <location>
        <begin position="1"/>
        <end position="117"/>
    </location>
</feature>
<accession>A0A1Y2B201</accession>
<comment type="caution">
    <text evidence="2">The sequence shown here is derived from an EMBL/GenBank/DDBJ whole genome shotgun (WGS) entry which is preliminary data.</text>
</comment>
<evidence type="ECO:0000256" key="1">
    <source>
        <dbReference type="SAM" id="MobiDB-lite"/>
    </source>
</evidence>
<feature type="compositionally biased region" description="Low complexity" evidence="1">
    <location>
        <begin position="1"/>
        <end position="23"/>
    </location>
</feature>
<reference evidence="2 3" key="1">
    <citation type="submission" date="2016-07" db="EMBL/GenBank/DDBJ databases">
        <title>Pervasive Adenine N6-methylation of Active Genes in Fungi.</title>
        <authorList>
            <consortium name="DOE Joint Genome Institute"/>
            <person name="Mondo S.J."/>
            <person name="Dannebaum R.O."/>
            <person name="Kuo R.C."/>
            <person name="Labutti K."/>
            <person name="Haridas S."/>
            <person name="Kuo A."/>
            <person name="Salamov A."/>
            <person name="Ahrendt S.R."/>
            <person name="Lipzen A."/>
            <person name="Sullivan W."/>
            <person name="Andreopoulos W.B."/>
            <person name="Clum A."/>
            <person name="Lindquist E."/>
            <person name="Daum C."/>
            <person name="Ramamoorthy G.K."/>
            <person name="Gryganskyi A."/>
            <person name="Culley D."/>
            <person name="Magnuson J.K."/>
            <person name="James T.Y."/>
            <person name="O'Malley M.A."/>
            <person name="Stajich J.E."/>
            <person name="Spatafora J.W."/>
            <person name="Visel A."/>
            <person name="Grigoriev I.V."/>
        </authorList>
    </citation>
    <scope>NUCLEOTIDE SEQUENCE [LARGE SCALE GENOMIC DNA]</scope>
    <source>
        <strain evidence="2 3">68-887.2</strain>
    </source>
</reference>
<dbReference type="InParanoid" id="A0A1Y2B201"/>
<organism evidence="2 3">
    <name type="scientific">Naematelia encephala</name>
    <dbReference type="NCBI Taxonomy" id="71784"/>
    <lineage>
        <taxon>Eukaryota</taxon>
        <taxon>Fungi</taxon>
        <taxon>Dikarya</taxon>
        <taxon>Basidiomycota</taxon>
        <taxon>Agaricomycotina</taxon>
        <taxon>Tremellomycetes</taxon>
        <taxon>Tremellales</taxon>
        <taxon>Naemateliaceae</taxon>
        <taxon>Naematelia</taxon>
    </lineage>
</organism>
<feature type="compositionally biased region" description="Polar residues" evidence="1">
    <location>
        <begin position="100"/>
        <end position="113"/>
    </location>
</feature>